<accession>A0ABD3AW98</accession>
<evidence type="ECO:0000313" key="3">
    <source>
        <dbReference type="Proteomes" id="UP001630127"/>
    </source>
</evidence>
<name>A0ABD3AW98_9GENT</name>
<dbReference type="EMBL" id="JBJUIK010000002">
    <property type="protein sequence ID" value="KAL3535242.1"/>
    <property type="molecule type" value="Genomic_DNA"/>
</dbReference>
<dbReference type="AlphaFoldDB" id="A0ABD3AW98"/>
<reference evidence="2 3" key="1">
    <citation type="submission" date="2024-11" db="EMBL/GenBank/DDBJ databases">
        <title>A near-complete genome assembly of Cinchona calisaya.</title>
        <authorList>
            <person name="Lian D.C."/>
            <person name="Zhao X.W."/>
            <person name="Wei L."/>
        </authorList>
    </citation>
    <scope>NUCLEOTIDE SEQUENCE [LARGE SCALE GENOMIC DNA]</scope>
    <source>
        <tissue evidence="2">Nenye</tissue>
    </source>
</reference>
<sequence>MYCIYTSNSYYNLKSEYAVAKSSLDNGTPRKHKDGDCSRSGNASQIWNTRNEKNFNGNNGDLHKAIYKASFD</sequence>
<keyword evidence="3" id="KW-1185">Reference proteome</keyword>
<proteinExistence type="predicted"/>
<feature type="region of interest" description="Disordered" evidence="1">
    <location>
        <begin position="24"/>
        <end position="44"/>
    </location>
</feature>
<evidence type="ECO:0000313" key="2">
    <source>
        <dbReference type="EMBL" id="KAL3535242.1"/>
    </source>
</evidence>
<dbReference type="Proteomes" id="UP001630127">
    <property type="component" value="Unassembled WGS sequence"/>
</dbReference>
<gene>
    <name evidence="2" type="ORF">ACH5RR_003703</name>
</gene>
<organism evidence="2 3">
    <name type="scientific">Cinchona calisaya</name>
    <dbReference type="NCBI Taxonomy" id="153742"/>
    <lineage>
        <taxon>Eukaryota</taxon>
        <taxon>Viridiplantae</taxon>
        <taxon>Streptophyta</taxon>
        <taxon>Embryophyta</taxon>
        <taxon>Tracheophyta</taxon>
        <taxon>Spermatophyta</taxon>
        <taxon>Magnoliopsida</taxon>
        <taxon>eudicotyledons</taxon>
        <taxon>Gunneridae</taxon>
        <taxon>Pentapetalae</taxon>
        <taxon>asterids</taxon>
        <taxon>lamiids</taxon>
        <taxon>Gentianales</taxon>
        <taxon>Rubiaceae</taxon>
        <taxon>Cinchonoideae</taxon>
        <taxon>Cinchoneae</taxon>
        <taxon>Cinchona</taxon>
    </lineage>
</organism>
<comment type="caution">
    <text evidence="2">The sequence shown here is derived from an EMBL/GenBank/DDBJ whole genome shotgun (WGS) entry which is preliminary data.</text>
</comment>
<protein>
    <submittedName>
        <fullName evidence="2">Uncharacterized protein</fullName>
    </submittedName>
</protein>
<evidence type="ECO:0000256" key="1">
    <source>
        <dbReference type="SAM" id="MobiDB-lite"/>
    </source>
</evidence>